<comment type="caution">
    <text evidence="11">The sequence shown here is derived from an EMBL/GenBank/DDBJ whole genome shotgun (WGS) entry which is preliminary data.</text>
</comment>
<evidence type="ECO:0000313" key="12">
    <source>
        <dbReference type="Proteomes" id="UP000185093"/>
    </source>
</evidence>
<dbReference type="Pfam" id="PF13807">
    <property type="entry name" value="GNVR"/>
    <property type="match status" value="1"/>
</dbReference>
<proteinExistence type="predicted"/>
<accession>A0ABY1JFC0</accession>
<evidence type="ECO:0000256" key="2">
    <source>
        <dbReference type="ARBA" id="ARBA00022475"/>
    </source>
</evidence>
<keyword evidence="3 8" id="KW-0812">Transmembrane</keyword>
<feature type="domain" description="Polysaccharide chain length determinant N-terminal" evidence="9">
    <location>
        <begin position="32"/>
        <end position="86"/>
    </location>
</feature>
<evidence type="ECO:0000256" key="4">
    <source>
        <dbReference type="ARBA" id="ARBA00022989"/>
    </source>
</evidence>
<evidence type="ECO:0000256" key="3">
    <source>
        <dbReference type="ARBA" id="ARBA00022692"/>
    </source>
</evidence>
<evidence type="ECO:0000256" key="5">
    <source>
        <dbReference type="ARBA" id="ARBA00023136"/>
    </source>
</evidence>
<feature type="region of interest" description="Disordered" evidence="7">
    <location>
        <begin position="1"/>
        <end position="24"/>
    </location>
</feature>
<feature type="coiled-coil region" evidence="6">
    <location>
        <begin position="206"/>
        <end position="233"/>
    </location>
</feature>
<comment type="subcellular location">
    <subcellularLocation>
        <location evidence="1">Cell membrane</location>
        <topology evidence="1">Multi-pass membrane protein</topology>
    </subcellularLocation>
</comment>
<feature type="transmembrane region" description="Helical" evidence="8">
    <location>
        <begin position="49"/>
        <end position="72"/>
    </location>
</feature>
<dbReference type="EMBL" id="FSQZ01000001">
    <property type="protein sequence ID" value="SIN78223.1"/>
    <property type="molecule type" value="Genomic_DNA"/>
</dbReference>
<organism evidence="11 12">
    <name type="scientific">Acetomicrobium flavidum</name>
    <dbReference type="NCBI Taxonomy" id="49896"/>
    <lineage>
        <taxon>Bacteria</taxon>
        <taxon>Thermotogati</taxon>
        <taxon>Synergistota</taxon>
        <taxon>Synergistia</taxon>
        <taxon>Synergistales</taxon>
        <taxon>Acetomicrobiaceae</taxon>
        <taxon>Acetomicrobium</taxon>
    </lineage>
</organism>
<keyword evidence="6" id="KW-0175">Coiled coil</keyword>
<evidence type="ECO:0000256" key="7">
    <source>
        <dbReference type="SAM" id="MobiDB-lite"/>
    </source>
</evidence>
<keyword evidence="2" id="KW-1003">Cell membrane</keyword>
<dbReference type="InterPro" id="IPR032807">
    <property type="entry name" value="GNVR"/>
</dbReference>
<dbReference type="Pfam" id="PF02706">
    <property type="entry name" value="Wzz"/>
    <property type="match status" value="1"/>
</dbReference>
<dbReference type="PANTHER" id="PTHR32309">
    <property type="entry name" value="TYROSINE-PROTEIN KINASE"/>
    <property type="match status" value="1"/>
</dbReference>
<evidence type="ECO:0000256" key="8">
    <source>
        <dbReference type="SAM" id="Phobius"/>
    </source>
</evidence>
<evidence type="ECO:0000313" key="11">
    <source>
        <dbReference type="EMBL" id="SIN78223.1"/>
    </source>
</evidence>
<evidence type="ECO:0000259" key="9">
    <source>
        <dbReference type="Pfam" id="PF02706"/>
    </source>
</evidence>
<evidence type="ECO:0000256" key="6">
    <source>
        <dbReference type="SAM" id="Coils"/>
    </source>
</evidence>
<feature type="transmembrane region" description="Helical" evidence="8">
    <location>
        <begin position="373"/>
        <end position="392"/>
    </location>
</feature>
<keyword evidence="12" id="KW-1185">Reference proteome</keyword>
<dbReference type="PANTHER" id="PTHR32309:SF13">
    <property type="entry name" value="FERRIC ENTEROBACTIN TRANSPORT PROTEIN FEPE"/>
    <property type="match status" value="1"/>
</dbReference>
<evidence type="ECO:0000259" key="10">
    <source>
        <dbReference type="Pfam" id="PF13807"/>
    </source>
</evidence>
<dbReference type="RefSeq" id="WP_074200034.1">
    <property type="nucleotide sequence ID" value="NZ_FSQZ01000001.1"/>
</dbReference>
<feature type="domain" description="Tyrosine-protein kinase G-rich" evidence="10">
    <location>
        <begin position="323"/>
        <end position="394"/>
    </location>
</feature>
<reference evidence="11 12" key="1">
    <citation type="submission" date="2016-11" db="EMBL/GenBank/DDBJ databases">
        <authorList>
            <person name="Varghese N."/>
            <person name="Submissions S."/>
        </authorList>
    </citation>
    <scope>NUCLEOTIDE SEQUENCE [LARGE SCALE GENOMIC DNA]</scope>
    <source>
        <strain evidence="11 12">DSM 20664</strain>
    </source>
</reference>
<evidence type="ECO:0000256" key="1">
    <source>
        <dbReference type="ARBA" id="ARBA00004651"/>
    </source>
</evidence>
<dbReference type="InterPro" id="IPR003856">
    <property type="entry name" value="LPS_length_determ_N"/>
</dbReference>
<keyword evidence="4 8" id="KW-1133">Transmembrane helix</keyword>
<dbReference type="Proteomes" id="UP000185093">
    <property type="component" value="Unassembled WGS sequence"/>
</dbReference>
<sequence>MENEQKQDGQKSIPGGQASAPEAQYKASYEEDEIDLLDLALVLVKHKRLIIATAFLAGLVALILGFIMTPIYRAETHLVPPQSLAGQLPASILSMIPPEFRTLAIQSGAIKTTADLVVGITKSRTVVDSIIDKFNLMDYYHAEKRDAARSAFSKAISAKVDEKTSLITIAIEDKDPVMAADMTNAIVDVLQDLLQDLALTQVSQQRLFLENQLKRAHHNLIQAEEDFQKYQMESGLLNVDVQTQALMDSIARIQAQIAVKEVELKAAKTYATVQNPQVKRLQAELAGLKGELKKLEAKAGGGPNPIPVFKEIPKAGIEYARKLRDLKFQETLYETLLKQYQAAVMAEASEGLVIQVVDPAVPPELKVKPQRKLMIIVAGFLGLFVGIFAAFVKEFIDNSSKNQESAEKMALLKSYLRRI</sequence>
<gene>
    <name evidence="11" type="ORF">SAMN05444368_1895</name>
</gene>
<dbReference type="InterPro" id="IPR050445">
    <property type="entry name" value="Bact_polysacc_biosynth/exp"/>
</dbReference>
<name>A0ABY1JFC0_9BACT</name>
<protein>
    <submittedName>
        <fullName evidence="11">Uncharacterized protein involved in exopolysaccharide biosynthesis</fullName>
    </submittedName>
</protein>
<keyword evidence="5 8" id="KW-0472">Membrane</keyword>